<dbReference type="GO" id="GO:0032259">
    <property type="term" value="P:methylation"/>
    <property type="evidence" value="ECO:0007669"/>
    <property type="project" value="UniProtKB-KW"/>
</dbReference>
<dbReference type="OrthoDB" id="7848332at2759"/>
<dbReference type="CDD" id="cd02440">
    <property type="entry name" value="AdoMet_MTases"/>
    <property type="match status" value="1"/>
</dbReference>
<dbReference type="GO" id="GO:0042054">
    <property type="term" value="F:histone methyltransferase activity"/>
    <property type="evidence" value="ECO:0007669"/>
    <property type="project" value="TreeGrafter"/>
</dbReference>
<keyword evidence="10" id="KW-1185">Reference proteome</keyword>
<reference evidence="9" key="1">
    <citation type="submission" date="2020-01" db="EMBL/GenBank/DDBJ databases">
        <title>Development of genomics and gene disruption for Polysphondylium violaceum indicates a role for the polyketide synthase stlB in stalk morphogenesis.</title>
        <authorList>
            <person name="Narita B."/>
            <person name="Kawabe Y."/>
            <person name="Kin K."/>
            <person name="Saito T."/>
            <person name="Gibbs R."/>
            <person name="Kuspa A."/>
            <person name="Muzny D."/>
            <person name="Queller D."/>
            <person name="Richards S."/>
            <person name="Strassman J."/>
            <person name="Sucgang R."/>
            <person name="Worley K."/>
            <person name="Schaap P."/>
        </authorList>
    </citation>
    <scope>NUCLEOTIDE SEQUENCE</scope>
    <source>
        <strain evidence="9">QSvi11</strain>
    </source>
</reference>
<keyword evidence="4 6" id="KW-0949">S-adenosyl-L-methionine</keyword>
<dbReference type="Proteomes" id="UP000695562">
    <property type="component" value="Unassembled WGS sequence"/>
</dbReference>
<dbReference type="Pfam" id="PF22528">
    <property type="entry name" value="PRMT_C"/>
    <property type="match status" value="1"/>
</dbReference>
<comment type="catalytic activity">
    <reaction evidence="5">
        <text>L-arginyl-[protein] + S-adenosyl-L-methionine = N(omega)-methyl-L-arginyl-[protein] + S-adenosyl-L-homocysteine + H(+)</text>
        <dbReference type="Rhea" id="RHEA:48100"/>
        <dbReference type="Rhea" id="RHEA-COMP:10532"/>
        <dbReference type="Rhea" id="RHEA-COMP:11990"/>
        <dbReference type="ChEBI" id="CHEBI:15378"/>
        <dbReference type="ChEBI" id="CHEBI:29965"/>
        <dbReference type="ChEBI" id="CHEBI:57856"/>
        <dbReference type="ChEBI" id="CHEBI:59789"/>
        <dbReference type="ChEBI" id="CHEBI:65280"/>
    </reaction>
    <physiologicalReaction direction="left-to-right" evidence="5">
        <dbReference type="Rhea" id="RHEA:48101"/>
    </physiologicalReaction>
</comment>
<feature type="domain" description="Protein arginine N-methyltransferase" evidence="8">
    <location>
        <begin position="152"/>
        <end position="319"/>
    </location>
</feature>
<evidence type="ECO:0000313" key="10">
    <source>
        <dbReference type="Proteomes" id="UP000695562"/>
    </source>
</evidence>
<evidence type="ECO:0000313" key="9">
    <source>
        <dbReference type="EMBL" id="KAF2078083.1"/>
    </source>
</evidence>
<dbReference type="EMBL" id="AJWJ01000012">
    <property type="protein sequence ID" value="KAF2078083.1"/>
    <property type="molecule type" value="Genomic_DNA"/>
</dbReference>
<evidence type="ECO:0000256" key="2">
    <source>
        <dbReference type="ARBA" id="ARBA00022603"/>
    </source>
</evidence>
<protein>
    <recommendedName>
        <fullName evidence="1">type I protein arginine methyltransferase</fullName>
        <ecNumber evidence="1">2.1.1.319</ecNumber>
    </recommendedName>
</protein>
<dbReference type="AlphaFoldDB" id="A0A8J4Q176"/>
<dbReference type="Pfam" id="PF06325">
    <property type="entry name" value="PrmA"/>
    <property type="match status" value="1"/>
</dbReference>
<feature type="compositionally biased region" description="Acidic residues" evidence="7">
    <location>
        <begin position="320"/>
        <end position="338"/>
    </location>
</feature>
<feature type="region of interest" description="Disordered" evidence="7">
    <location>
        <begin position="318"/>
        <end position="346"/>
    </location>
</feature>
<evidence type="ECO:0000256" key="4">
    <source>
        <dbReference type="ARBA" id="ARBA00022691"/>
    </source>
</evidence>
<dbReference type="PROSITE" id="PS51678">
    <property type="entry name" value="SAM_MT_PRMT"/>
    <property type="match status" value="1"/>
</dbReference>
<dbReference type="Gene3D" id="3.40.50.150">
    <property type="entry name" value="Vaccinia Virus protein VP39"/>
    <property type="match status" value="1"/>
</dbReference>
<name>A0A8J4Q176_9MYCE</name>
<dbReference type="PANTHER" id="PTHR11006:SF102">
    <property type="entry name" value="PROTEIN ARGININE N-METHYLTRANSFERASE 1"/>
    <property type="match status" value="1"/>
</dbReference>
<keyword evidence="3 6" id="KW-0808">Transferase</keyword>
<dbReference type="FunFam" id="3.40.50.150:FF:000003">
    <property type="entry name" value="Blast:Protein arginine N-methyltransferase 1"/>
    <property type="match status" value="1"/>
</dbReference>
<dbReference type="EC" id="2.1.1.319" evidence="1"/>
<accession>A0A8J4Q176</accession>
<evidence type="ECO:0000259" key="8">
    <source>
        <dbReference type="Pfam" id="PF22528"/>
    </source>
</evidence>
<evidence type="ECO:0000256" key="3">
    <source>
        <dbReference type="ARBA" id="ARBA00022679"/>
    </source>
</evidence>
<evidence type="ECO:0000256" key="5">
    <source>
        <dbReference type="ARBA" id="ARBA00049303"/>
    </source>
</evidence>
<evidence type="ECO:0000256" key="1">
    <source>
        <dbReference type="ARBA" id="ARBA00011925"/>
    </source>
</evidence>
<keyword evidence="2 6" id="KW-0489">Methyltransferase</keyword>
<dbReference type="PANTHER" id="PTHR11006">
    <property type="entry name" value="PROTEIN ARGININE N-METHYLTRANSFERASE"/>
    <property type="match status" value="1"/>
</dbReference>
<dbReference type="InterPro" id="IPR025799">
    <property type="entry name" value="Arg_MeTrfase"/>
</dbReference>
<organism evidence="9 10">
    <name type="scientific">Polysphondylium violaceum</name>
    <dbReference type="NCBI Taxonomy" id="133409"/>
    <lineage>
        <taxon>Eukaryota</taxon>
        <taxon>Amoebozoa</taxon>
        <taxon>Evosea</taxon>
        <taxon>Eumycetozoa</taxon>
        <taxon>Dictyostelia</taxon>
        <taxon>Dictyosteliales</taxon>
        <taxon>Dictyosteliaceae</taxon>
        <taxon>Polysphondylium</taxon>
    </lineage>
</organism>
<dbReference type="InterPro" id="IPR029063">
    <property type="entry name" value="SAM-dependent_MTases_sf"/>
</dbReference>
<evidence type="ECO:0000256" key="7">
    <source>
        <dbReference type="SAM" id="MobiDB-lite"/>
    </source>
</evidence>
<dbReference type="InterPro" id="IPR055135">
    <property type="entry name" value="PRMT_dom"/>
</dbReference>
<proteinExistence type="predicted"/>
<dbReference type="GO" id="GO:0035242">
    <property type="term" value="F:protein-arginine omega-N asymmetric methyltransferase activity"/>
    <property type="evidence" value="ECO:0007669"/>
    <property type="project" value="UniProtKB-EC"/>
</dbReference>
<comment type="caution">
    <text evidence="9">The sequence shown here is derived from an EMBL/GenBank/DDBJ whole genome shotgun (WGS) entry which is preliminary data.</text>
</comment>
<gene>
    <name evidence="9" type="ORF">CYY_000634</name>
</gene>
<dbReference type="Gene3D" id="2.70.160.11">
    <property type="entry name" value="Hnrnp arginine n-methyltransferase1"/>
    <property type="match status" value="1"/>
</dbReference>
<evidence type="ECO:0000256" key="6">
    <source>
        <dbReference type="PROSITE-ProRule" id="PRU01015"/>
    </source>
</evidence>
<sequence length="368" mass="42290">MNNIVDDKYFESYFDLNVHELMLKDKPRTLAYKDAIEKNASDFKDKVILDVGSGTGILSMFAAKAGAKKVYAVEGSLMAIYCKQLVEANNLDSIITVIHKRLEDIEQEIPEKVDIIISEWMGFYLFHESMLDSVIYARDKYLKPNGIMFPSRADLFMTPVNLDSFYKKKINFWNDVYGFDFSLLSETAFDIINTAPLTDTLEPSQKILKENNIRQFNFNTITIEELADIVIDDIEFNYNIENPRAIHGFGIWFICYFDGTTTTVELSTSPDDPETHWKQTTILMPQGGIQLQGGEVMKCRLQMTQDIENKRRYELSLDFPDSDDEQDDDQDHEDEDTLETTNSHEYDSTCECLQCSIITQLSSQSSPQ</sequence>
<dbReference type="SUPFAM" id="SSF53335">
    <property type="entry name" value="S-adenosyl-L-methionine-dependent methyltransferases"/>
    <property type="match status" value="1"/>
</dbReference>